<gene>
    <name evidence="1" type="ORF">MPLG2_3626</name>
</gene>
<sequence length="50" mass="5667">MLAARRPGDDGHWVQRIVHNSDNWLARVVPRGGRDLEPVVEQFRSLGCEA</sequence>
<dbReference type="KEGG" id="mgg:MPLG2_3626"/>
<dbReference type="EMBL" id="LT985188">
    <property type="protein sequence ID" value="SPD88656.1"/>
    <property type="molecule type" value="Genomic_DNA"/>
</dbReference>
<reference evidence="1 2" key="1">
    <citation type="submission" date="2018-02" db="EMBL/GenBank/DDBJ databases">
        <authorList>
            <person name="Cohen D.B."/>
            <person name="Kent A.D."/>
        </authorList>
    </citation>
    <scope>NUCLEOTIDE SEQUENCE [LARGE SCALE GENOMIC DNA]</scope>
    <source>
        <strain evidence="1">1</strain>
    </source>
</reference>
<organism evidence="1 2">
    <name type="scientific">Micropruina glycogenica</name>
    <dbReference type="NCBI Taxonomy" id="75385"/>
    <lineage>
        <taxon>Bacteria</taxon>
        <taxon>Bacillati</taxon>
        <taxon>Actinomycetota</taxon>
        <taxon>Actinomycetes</taxon>
        <taxon>Propionibacteriales</taxon>
        <taxon>Nocardioidaceae</taxon>
        <taxon>Micropruina</taxon>
    </lineage>
</organism>
<dbReference type="AlphaFoldDB" id="A0A2N9JLK7"/>
<protein>
    <submittedName>
        <fullName evidence="1">Uncharacterized protein</fullName>
    </submittedName>
</protein>
<evidence type="ECO:0000313" key="1">
    <source>
        <dbReference type="EMBL" id="SPD88656.1"/>
    </source>
</evidence>
<proteinExistence type="predicted"/>
<accession>A0A2N9JLK7</accession>
<evidence type="ECO:0000313" key="2">
    <source>
        <dbReference type="Proteomes" id="UP000238164"/>
    </source>
</evidence>
<name>A0A2N9JLK7_9ACTN</name>
<dbReference type="Proteomes" id="UP000238164">
    <property type="component" value="Chromosome 1"/>
</dbReference>
<keyword evidence="2" id="KW-1185">Reference proteome</keyword>